<dbReference type="RefSeq" id="XP_040724801.1">
    <property type="nucleotide sequence ID" value="XM_040872300.1"/>
</dbReference>
<dbReference type="InterPro" id="IPR026003">
    <property type="entry name" value="Cohesin_HEAT"/>
</dbReference>
<evidence type="ECO:0000313" key="9">
    <source>
        <dbReference type="EMBL" id="ORY81425.1"/>
    </source>
</evidence>
<dbReference type="STRING" id="56484.A0A1Y2FF21"/>
<evidence type="ECO:0000256" key="6">
    <source>
        <dbReference type="RuleBase" id="RU364107"/>
    </source>
</evidence>
<dbReference type="Pfam" id="PF12830">
    <property type="entry name" value="Nipped-B_C"/>
    <property type="match status" value="1"/>
</dbReference>
<dbReference type="SUPFAM" id="SSF48371">
    <property type="entry name" value="ARM repeat"/>
    <property type="match status" value="1"/>
</dbReference>
<accession>A0A1Y2FF21</accession>
<dbReference type="InterPro" id="IPR033031">
    <property type="entry name" value="Scc2/Nipped-B"/>
</dbReference>
<name>A0A1Y2FF21_PROLT</name>
<evidence type="ECO:0000256" key="7">
    <source>
        <dbReference type="SAM" id="MobiDB-lite"/>
    </source>
</evidence>
<dbReference type="InterPro" id="IPR024986">
    <property type="entry name" value="Nipped-B_C"/>
</dbReference>
<comment type="similarity">
    <text evidence="2 6">Belongs to the SCC2/Nipped-B family.</text>
</comment>
<feature type="region of interest" description="Disordered" evidence="7">
    <location>
        <begin position="107"/>
        <end position="153"/>
    </location>
</feature>
<dbReference type="GO" id="GO:0061775">
    <property type="term" value="F:cohesin loader activity"/>
    <property type="evidence" value="ECO:0007669"/>
    <property type="project" value="InterPro"/>
</dbReference>
<dbReference type="InterPro" id="IPR011989">
    <property type="entry name" value="ARM-like"/>
</dbReference>
<dbReference type="InterPro" id="IPR016024">
    <property type="entry name" value="ARM-type_fold"/>
</dbReference>
<dbReference type="GO" id="GO:1990414">
    <property type="term" value="P:replication-born double-strand break repair via sister chromatid exchange"/>
    <property type="evidence" value="ECO:0007669"/>
    <property type="project" value="TreeGrafter"/>
</dbReference>
<keyword evidence="3 6" id="KW-0677">Repeat</keyword>
<dbReference type="GO" id="GO:0071169">
    <property type="term" value="P:establishment of protein localization to chromatin"/>
    <property type="evidence" value="ECO:0007669"/>
    <property type="project" value="TreeGrafter"/>
</dbReference>
<evidence type="ECO:0000256" key="1">
    <source>
        <dbReference type="ARBA" id="ARBA00004123"/>
    </source>
</evidence>
<evidence type="ECO:0000313" key="10">
    <source>
        <dbReference type="Proteomes" id="UP000193685"/>
    </source>
</evidence>
<dbReference type="GO" id="GO:0003682">
    <property type="term" value="F:chromatin binding"/>
    <property type="evidence" value="ECO:0007669"/>
    <property type="project" value="TreeGrafter"/>
</dbReference>
<dbReference type="GO" id="GO:0034087">
    <property type="term" value="P:establishment of mitotic sister chromatid cohesion"/>
    <property type="evidence" value="ECO:0007669"/>
    <property type="project" value="TreeGrafter"/>
</dbReference>
<dbReference type="Proteomes" id="UP000193685">
    <property type="component" value="Unassembled WGS sequence"/>
</dbReference>
<dbReference type="CDD" id="cd23958">
    <property type="entry name" value="SCC2"/>
    <property type="match status" value="1"/>
</dbReference>
<comment type="subcellular location">
    <subcellularLocation>
        <location evidence="1 6">Nucleus</location>
    </subcellularLocation>
</comment>
<evidence type="ECO:0000256" key="5">
    <source>
        <dbReference type="ARBA" id="ARBA00023306"/>
    </source>
</evidence>
<reference evidence="9 10" key="1">
    <citation type="submission" date="2016-07" db="EMBL/GenBank/DDBJ databases">
        <title>Pervasive Adenine N6-methylation of Active Genes in Fungi.</title>
        <authorList>
            <consortium name="DOE Joint Genome Institute"/>
            <person name="Mondo S.J."/>
            <person name="Dannebaum R.O."/>
            <person name="Kuo R.C."/>
            <person name="Labutti K."/>
            <person name="Haridas S."/>
            <person name="Kuo A."/>
            <person name="Salamov A."/>
            <person name="Ahrendt S.R."/>
            <person name="Lipzen A."/>
            <person name="Sullivan W."/>
            <person name="Andreopoulos W.B."/>
            <person name="Clum A."/>
            <person name="Lindquist E."/>
            <person name="Daum C."/>
            <person name="Ramamoorthy G.K."/>
            <person name="Gryganskyi A."/>
            <person name="Culley D."/>
            <person name="Magnuson J.K."/>
            <person name="James T.Y."/>
            <person name="O'Malley M.A."/>
            <person name="Stajich J.E."/>
            <person name="Spatafora J.W."/>
            <person name="Visel A."/>
            <person name="Grigoriev I.V."/>
        </authorList>
    </citation>
    <scope>NUCLEOTIDE SEQUENCE [LARGE SCALE GENOMIC DNA]</scope>
    <source>
        <strain evidence="9 10">12-1054</strain>
    </source>
</reference>
<comment type="caution">
    <text evidence="9">The sequence shown here is derived from an EMBL/GenBank/DDBJ whole genome shotgun (WGS) entry which is preliminary data.</text>
</comment>
<dbReference type="GO" id="GO:0010468">
    <property type="term" value="P:regulation of gene expression"/>
    <property type="evidence" value="ECO:0007669"/>
    <property type="project" value="InterPro"/>
</dbReference>
<feature type="region of interest" description="Disordered" evidence="7">
    <location>
        <begin position="231"/>
        <end position="254"/>
    </location>
</feature>
<dbReference type="GO" id="GO:0140588">
    <property type="term" value="P:chromatin looping"/>
    <property type="evidence" value="ECO:0007669"/>
    <property type="project" value="InterPro"/>
</dbReference>
<dbReference type="OMA" id="GSTDWPA"/>
<proteinExistence type="inferred from homology"/>
<keyword evidence="10" id="KW-1185">Reference proteome</keyword>
<feature type="region of interest" description="Disordered" evidence="7">
    <location>
        <begin position="648"/>
        <end position="667"/>
    </location>
</feature>
<evidence type="ECO:0000256" key="4">
    <source>
        <dbReference type="ARBA" id="ARBA00023242"/>
    </source>
</evidence>
<evidence type="ECO:0000256" key="3">
    <source>
        <dbReference type="ARBA" id="ARBA00022737"/>
    </source>
</evidence>
<dbReference type="EMBL" id="MCFI01000011">
    <property type="protein sequence ID" value="ORY81425.1"/>
    <property type="molecule type" value="Genomic_DNA"/>
</dbReference>
<keyword evidence="4 6" id="KW-0539">Nucleus</keyword>
<feature type="compositionally biased region" description="Low complexity" evidence="7">
    <location>
        <begin position="107"/>
        <end position="130"/>
    </location>
</feature>
<gene>
    <name evidence="9" type="ORF">BCR37DRAFT_43921</name>
</gene>
<feature type="region of interest" description="Disordered" evidence="7">
    <location>
        <begin position="293"/>
        <end position="322"/>
    </location>
</feature>
<keyword evidence="5 6" id="KW-0131">Cell cycle</keyword>
<dbReference type="PANTHER" id="PTHR21704">
    <property type="entry name" value="NIPPED-B-LIKE PROTEIN DELANGIN SCC2-RELATED"/>
    <property type="match status" value="1"/>
</dbReference>
<feature type="region of interest" description="Disordered" evidence="7">
    <location>
        <begin position="1729"/>
        <end position="1749"/>
    </location>
</feature>
<organism evidence="9 10">
    <name type="scientific">Protomyces lactucae-debilis</name>
    <dbReference type="NCBI Taxonomy" id="2754530"/>
    <lineage>
        <taxon>Eukaryota</taxon>
        <taxon>Fungi</taxon>
        <taxon>Dikarya</taxon>
        <taxon>Ascomycota</taxon>
        <taxon>Taphrinomycotina</taxon>
        <taxon>Taphrinomycetes</taxon>
        <taxon>Taphrinales</taxon>
        <taxon>Protomycetaceae</taxon>
        <taxon>Protomyces</taxon>
    </lineage>
</organism>
<dbReference type="PANTHER" id="PTHR21704:SF18">
    <property type="entry name" value="NIPPED-B-LIKE PROTEIN"/>
    <property type="match status" value="1"/>
</dbReference>
<dbReference type="Pfam" id="PF12765">
    <property type="entry name" value="Cohesin_HEAT"/>
    <property type="match status" value="1"/>
</dbReference>
<dbReference type="Gene3D" id="1.25.10.10">
    <property type="entry name" value="Leucine-rich Repeat Variant"/>
    <property type="match status" value="1"/>
</dbReference>
<evidence type="ECO:0000256" key="2">
    <source>
        <dbReference type="ARBA" id="ARBA00009252"/>
    </source>
</evidence>
<feature type="domain" description="Sister chromatid cohesion C-terminal" evidence="8">
    <location>
        <begin position="1439"/>
        <end position="1617"/>
    </location>
</feature>
<protein>
    <recommendedName>
        <fullName evidence="6">Sister chromatid cohesion protein</fullName>
    </recommendedName>
</protein>
<dbReference type="OrthoDB" id="418242at2759"/>
<evidence type="ECO:0000259" key="8">
    <source>
        <dbReference type="Pfam" id="PF12830"/>
    </source>
</evidence>
<sequence length="1792" mass="197257">MEPDAIDNLLAQTPLAPSVDRSFVLRSFDEPSLKAPPAEDLSSIQVSAQDMHSANLERRHGVILQRASHLSAQLSSGSGRQGPLANPPTAGLSPEAAFLLERFQRDQQVQRTQQEAQSAAHRAAQQALQAPKLVQHSAPMDRTPRQQESTSQGFIASQHTVAAQEPASVIETSVSTQYNQQSMPAESVVPQQAASTPVIAPAQAVATLPTTSAVPTTHQVQAAASVPAPVAAPARPASPAGSDSSLSSAQSVTSEMLRIPTRSFPTLKRTAEQAELPVEQSNSAANILHRYSLDDNGQPVTPSKQKKRVNDQAEQQTTDPRYLEDAKTRNAQIVEDTQSYLDEIFEAEDDLEADTSENSGKIRSTFFDTLDKRLTSTTTSHLLNVLRRASNASQLACIDSDALARLLRILSRAIESPDVNRLRILEEEPSDESERQWLRLVDAAYNAMLSSLCVLNMLQSTQKNKQLYSEETLLGMIDAARSVFEDLFSRWFKAPVAKLGPAAKHKTMLTQLLSTTVQFLQHASRVLSVLDADENVLSRIEFMAIATIFSESPPKDHPTCSVSTVEALKLNSMAILQTIFVHYTSQRRFILDEVLTNLNKLSTARQGARQYRLRDGRSIQLTSALLLHLVQASAMIAPEQEEVFKLQRTPSKVKQEGEETGELDDSETSGLTPALYAYIDKTRAATMTANFIVTFLLNKTMKSHKAINAEDAPLRALLDSFVEDFLAVLALPEWPAAEILLRLVTRRMIAMVDDPKSGSQIKSFALDTLCAIAKRIRELSMSLQAPLPEKHSELEADLFALPKYELTASTTRAQLDQLASTEQELLAHLAVVSREDVNFSSAVELSLACFVASLAGTLGRSQDQRLKDDLTLVAIALDEAHASEDVAVWQSARSDGLPTHIRTRACVSLLTFYGLMHMFDAILPRMLSVMDHSQPTLRTKALRSLGSLSSTDPTVLSLKIVQAQVNLRLSDVSPQVRDAALDLLGKYIIANASLGKAYFGVLSDRLCDTGIAVRKRVIKLLRDVYANNEDVDLRASIAQRYLLRLRDEEDSVRDLIIKVLTDLWFAWPELEFSERSNDFDALPIKLRQRVKNVAEVISLLAGAEQEATVELLRELLSIYSEVEQKSLRHQPKYLLSLLTQAMLAEATQGTETRPRLQHLLALKILVYAVPTILTVSQVESLKPFLLFGANEFERYAAGHVASIYTKVIPRQASYSDAFLAEVQGMLLEQLTKLPTKVLNQAVPCLCEVVKMRSDYRRIIATIKSCLTKLVNLNGQVEPKTTKAAVLLLSLLGLFGRHLVITDKDMLQKAFPKIASQEGFVQIMLQAVTEFCPHEKLATPSESQKAGVRALANICISYPNHFQDIAVLAVMDQIMQGSSLELKRLLIGVFQEFLANESSKAELQKLKSPRGSKKAQAADIDVEVLIGTTQKFATDGVSPGLMQRYMKDMLKAASGSDQTLASLALDVLGKIVMQGLSNPRDCVPTVIALETSSNSQLRDLALQIHTAINEKHESLIDSCYLDGVKAAFHYQTVADKRDTSADTDSLLEPMYGIVRSSRQARKKLLMAITRGLDVNLDKLTSLDEEDVQYAAFVANQVARLKYATSEEVHFLIFGLDRIASSTTVAFMQLIDRESEQDSQPLEITPEHSRAAAILALGLSLRTYLRLAYNMSDAKCRTFNPQKLGSKADIKTAVRQAGVSLSPDWSSMLDPNTDRLALLKSLFGQVERQIESEDEADRLDTNMTQQQDEARLDDAGVSVPADFQVGSTSSSHHAGLVHATSDDNARLARNDIAG</sequence>
<dbReference type="GeneID" id="63788899"/>
<feature type="compositionally biased region" description="Acidic residues" evidence="7">
    <location>
        <begin position="658"/>
        <end position="667"/>
    </location>
</feature>
<dbReference type="GO" id="GO:0090694">
    <property type="term" value="C:Scc2-Scc4 cohesin loading complex"/>
    <property type="evidence" value="ECO:0007669"/>
    <property type="project" value="TreeGrafter"/>
</dbReference>